<dbReference type="AlphaFoldDB" id="A0A8H4EIM7"/>
<dbReference type="Proteomes" id="UP000439903">
    <property type="component" value="Unassembled WGS sequence"/>
</dbReference>
<sequence length="252" mass="29072">MSTFVKFFSTLKNSRNIAESLLKHSCHFNTQASKFTINDMKALRVNFQSASEDFVIPNEKIEDFPENYICPKIIETCSLHIVTRYPPGIPKSRTNDLAADLLRIAQLNCYPLHIEQNPQSKLYIFNEPYVLATYNFVDRSLRNINPKTRYGEIQIASEILACSDKNIRDNGEIYDQVLFAIRFISTYITFYKAEISEKYWKELSIGLPKKHSVVIKRWPGENKKLSGLDLASPEERIAVLNALTKIRQSLLK</sequence>
<dbReference type="EMBL" id="WTPW01000655">
    <property type="protein sequence ID" value="KAF0491306.1"/>
    <property type="molecule type" value="Genomic_DNA"/>
</dbReference>
<dbReference type="OrthoDB" id="2421681at2759"/>
<evidence type="ECO:0000313" key="1">
    <source>
        <dbReference type="EMBL" id="KAF0491306.1"/>
    </source>
</evidence>
<name>A0A8H4EIM7_GIGMA</name>
<evidence type="ECO:0000313" key="2">
    <source>
        <dbReference type="Proteomes" id="UP000439903"/>
    </source>
</evidence>
<organism evidence="1 2">
    <name type="scientific">Gigaspora margarita</name>
    <dbReference type="NCBI Taxonomy" id="4874"/>
    <lineage>
        <taxon>Eukaryota</taxon>
        <taxon>Fungi</taxon>
        <taxon>Fungi incertae sedis</taxon>
        <taxon>Mucoromycota</taxon>
        <taxon>Glomeromycotina</taxon>
        <taxon>Glomeromycetes</taxon>
        <taxon>Diversisporales</taxon>
        <taxon>Gigasporaceae</taxon>
        <taxon>Gigaspora</taxon>
    </lineage>
</organism>
<protein>
    <submittedName>
        <fullName evidence="1">Uncharacterized protein</fullName>
    </submittedName>
</protein>
<accession>A0A8H4EIM7</accession>
<proteinExistence type="predicted"/>
<reference evidence="1 2" key="1">
    <citation type="journal article" date="2019" name="Environ. Microbiol.">
        <title>At the nexus of three kingdoms: the genome of the mycorrhizal fungus Gigaspora margarita provides insights into plant, endobacterial and fungal interactions.</title>
        <authorList>
            <person name="Venice F."/>
            <person name="Ghignone S."/>
            <person name="Salvioli di Fossalunga A."/>
            <person name="Amselem J."/>
            <person name="Novero M."/>
            <person name="Xianan X."/>
            <person name="Sedzielewska Toro K."/>
            <person name="Morin E."/>
            <person name="Lipzen A."/>
            <person name="Grigoriev I.V."/>
            <person name="Henrissat B."/>
            <person name="Martin F.M."/>
            <person name="Bonfante P."/>
        </authorList>
    </citation>
    <scope>NUCLEOTIDE SEQUENCE [LARGE SCALE GENOMIC DNA]</scope>
    <source>
        <strain evidence="1 2">BEG34</strain>
    </source>
</reference>
<keyword evidence="2" id="KW-1185">Reference proteome</keyword>
<comment type="caution">
    <text evidence="1">The sequence shown here is derived from an EMBL/GenBank/DDBJ whole genome shotgun (WGS) entry which is preliminary data.</text>
</comment>
<gene>
    <name evidence="1" type="ORF">F8M41_021840</name>
</gene>